<evidence type="ECO:0000313" key="3">
    <source>
        <dbReference type="EMBL" id="KAF2795057.1"/>
    </source>
</evidence>
<dbReference type="SUPFAM" id="SSF52540">
    <property type="entry name" value="P-loop containing nucleoside triphosphate hydrolases"/>
    <property type="match status" value="1"/>
</dbReference>
<keyword evidence="3" id="KW-0378">Hydrolase</keyword>
<dbReference type="GO" id="GO:0005524">
    <property type="term" value="F:ATP binding"/>
    <property type="evidence" value="ECO:0007669"/>
    <property type="project" value="InterPro"/>
</dbReference>
<evidence type="ECO:0000313" key="4">
    <source>
        <dbReference type="Proteomes" id="UP000799757"/>
    </source>
</evidence>
<evidence type="ECO:0000256" key="1">
    <source>
        <dbReference type="SAM" id="MobiDB-lite"/>
    </source>
</evidence>
<name>A0A6A6XHE3_9PLEO</name>
<dbReference type="Gene3D" id="3.40.50.300">
    <property type="entry name" value="P-loop containing nucleotide triphosphate hydrolases"/>
    <property type="match status" value="1"/>
</dbReference>
<dbReference type="Pfam" id="PF22942">
    <property type="entry name" value="DUF7025"/>
    <property type="match status" value="1"/>
</dbReference>
<dbReference type="OrthoDB" id="10042665at2759"/>
<dbReference type="CDD" id="cd19481">
    <property type="entry name" value="RecA-like_protease"/>
    <property type="match status" value="1"/>
</dbReference>
<dbReference type="SMART" id="SM00382">
    <property type="entry name" value="AAA"/>
    <property type="match status" value="1"/>
</dbReference>
<evidence type="ECO:0000259" key="2">
    <source>
        <dbReference type="SMART" id="SM00382"/>
    </source>
</evidence>
<dbReference type="Pfam" id="PF00004">
    <property type="entry name" value="AAA"/>
    <property type="match status" value="1"/>
</dbReference>
<feature type="domain" description="AAA+ ATPase" evidence="2">
    <location>
        <begin position="459"/>
        <end position="586"/>
    </location>
</feature>
<feature type="compositionally biased region" description="Acidic residues" evidence="1">
    <location>
        <begin position="13"/>
        <end position="22"/>
    </location>
</feature>
<sequence>MSRAYSRYGDSGDSNETEDFPDEFGHPAAVNESEKRATLPEAVEKGGICKIREVYHVPSEGDPDRFQWVDIKPLDADAASRFKTKKERETYAIVLYQKYHDQENEWKISEIQINTPKLQPCLEKVLEGFPGLTQHELKLFSPPYLPFFHRWNAFVEYVDAESDPKTKEYLELLWNILTPELEDTFRRRQQAQKTGHVAFSDLNLMFDPGDLAFRSSCGFRAAGIIRSATKQFDRQLQMYYFSVNVDVVDWDGRRCGMLAQCWRIWEYHGLRALTALDVSPLRDHPDKEEISASLIQRGRTFEKLRGQFFLAFTDEHNERVNERTIIDARAYHKYSNCPHDPFPAFANLAEMSRLTWAQSMSRYSSNPQNETEAPMEVDLAPLTDKQCLLAVPTVKCYNIETKKWAELDLLKFHEIPWSERAFDSLVLDSEEKDLLLALVDRDEFKQSQPFDDFISGKGQGMIMLLSGPPGVGKTLTAESVAEHLRRPLYKLGAGDLGISARSVEACLDVALELCSHWGAVLLIDEADVFMEARTSNDLGRNELVSVFLRHLEYYSGIMILTTNRMRSIDTAFESRIDITLKYNPLTEADRRQVWKNFLRNFDPADIDVDEAAVDDLAKWDFNGRQIKSAIKTARILAAKTKVPLNAKHLSVVLNLRKKALGSMAGDAEVKDAKANGFK</sequence>
<dbReference type="AlphaFoldDB" id="A0A6A6XHE3"/>
<accession>A0A6A6XHE3</accession>
<dbReference type="Proteomes" id="UP000799757">
    <property type="component" value="Unassembled WGS sequence"/>
</dbReference>
<organism evidence="3 4">
    <name type="scientific">Melanomma pulvis-pyrius CBS 109.77</name>
    <dbReference type="NCBI Taxonomy" id="1314802"/>
    <lineage>
        <taxon>Eukaryota</taxon>
        <taxon>Fungi</taxon>
        <taxon>Dikarya</taxon>
        <taxon>Ascomycota</taxon>
        <taxon>Pezizomycotina</taxon>
        <taxon>Dothideomycetes</taxon>
        <taxon>Pleosporomycetidae</taxon>
        <taxon>Pleosporales</taxon>
        <taxon>Melanommataceae</taxon>
        <taxon>Melanomma</taxon>
    </lineage>
</organism>
<dbReference type="InterPro" id="IPR054289">
    <property type="entry name" value="DUF7025"/>
</dbReference>
<dbReference type="InterPro" id="IPR003959">
    <property type="entry name" value="ATPase_AAA_core"/>
</dbReference>
<dbReference type="PANTHER" id="PTHR46411">
    <property type="entry name" value="FAMILY ATPASE, PUTATIVE-RELATED"/>
    <property type="match status" value="1"/>
</dbReference>
<dbReference type="InterPro" id="IPR003593">
    <property type="entry name" value="AAA+_ATPase"/>
</dbReference>
<proteinExistence type="predicted"/>
<dbReference type="PANTHER" id="PTHR46411:SF3">
    <property type="entry name" value="AAA+ ATPASE DOMAIN-CONTAINING PROTEIN"/>
    <property type="match status" value="1"/>
</dbReference>
<gene>
    <name evidence="3" type="ORF">K505DRAFT_336401</name>
</gene>
<dbReference type="GO" id="GO:0016887">
    <property type="term" value="F:ATP hydrolysis activity"/>
    <property type="evidence" value="ECO:0007669"/>
    <property type="project" value="InterPro"/>
</dbReference>
<reference evidence="3" key="1">
    <citation type="journal article" date="2020" name="Stud. Mycol.">
        <title>101 Dothideomycetes genomes: a test case for predicting lifestyles and emergence of pathogens.</title>
        <authorList>
            <person name="Haridas S."/>
            <person name="Albert R."/>
            <person name="Binder M."/>
            <person name="Bloem J."/>
            <person name="Labutti K."/>
            <person name="Salamov A."/>
            <person name="Andreopoulos B."/>
            <person name="Baker S."/>
            <person name="Barry K."/>
            <person name="Bills G."/>
            <person name="Bluhm B."/>
            <person name="Cannon C."/>
            <person name="Castanera R."/>
            <person name="Culley D."/>
            <person name="Daum C."/>
            <person name="Ezra D."/>
            <person name="Gonzalez J."/>
            <person name="Henrissat B."/>
            <person name="Kuo A."/>
            <person name="Liang C."/>
            <person name="Lipzen A."/>
            <person name="Lutzoni F."/>
            <person name="Magnuson J."/>
            <person name="Mondo S."/>
            <person name="Nolan M."/>
            <person name="Ohm R."/>
            <person name="Pangilinan J."/>
            <person name="Park H.-J."/>
            <person name="Ramirez L."/>
            <person name="Alfaro M."/>
            <person name="Sun H."/>
            <person name="Tritt A."/>
            <person name="Yoshinaga Y."/>
            <person name="Zwiers L.-H."/>
            <person name="Turgeon B."/>
            <person name="Goodwin S."/>
            <person name="Spatafora J."/>
            <person name="Crous P."/>
            <person name="Grigoriev I."/>
        </authorList>
    </citation>
    <scope>NUCLEOTIDE SEQUENCE</scope>
    <source>
        <strain evidence="3">CBS 109.77</strain>
    </source>
</reference>
<feature type="region of interest" description="Disordered" evidence="1">
    <location>
        <begin position="1"/>
        <end position="37"/>
    </location>
</feature>
<dbReference type="InterPro" id="IPR027417">
    <property type="entry name" value="P-loop_NTPase"/>
</dbReference>
<protein>
    <submittedName>
        <fullName evidence="3">P-loop containing nucleoside triphosphate hydrolase protein</fullName>
    </submittedName>
</protein>
<dbReference type="EMBL" id="MU001871">
    <property type="protein sequence ID" value="KAF2795057.1"/>
    <property type="molecule type" value="Genomic_DNA"/>
</dbReference>
<keyword evidence="4" id="KW-1185">Reference proteome</keyword>